<dbReference type="InterPro" id="IPR029241">
    <property type="entry name" value="TSGA13"/>
</dbReference>
<dbReference type="PANTHER" id="PTHR37352:SF1">
    <property type="entry name" value="TESTIS-SPECIFIC GENE 13 PROTEIN"/>
    <property type="match status" value="1"/>
</dbReference>
<dbReference type="Proteomes" id="UP001623349">
    <property type="component" value="Unassembled WGS sequence"/>
</dbReference>
<evidence type="ECO:0000313" key="3">
    <source>
        <dbReference type="Proteomes" id="UP001623349"/>
    </source>
</evidence>
<dbReference type="EMBL" id="BAAFST010000006">
    <property type="protein sequence ID" value="GAB1290651.1"/>
    <property type="molecule type" value="Genomic_DNA"/>
</dbReference>
<proteinExistence type="predicted"/>
<protein>
    <submittedName>
        <fullName evidence="2">Testis-specific gene 13 protein</fullName>
    </submittedName>
</protein>
<feature type="region of interest" description="Disordered" evidence="1">
    <location>
        <begin position="1"/>
        <end position="42"/>
    </location>
</feature>
<keyword evidence="3" id="KW-1185">Reference proteome</keyword>
<dbReference type="Pfam" id="PF14994">
    <property type="entry name" value="TSGA13"/>
    <property type="match status" value="4"/>
</dbReference>
<organism evidence="2 3">
    <name type="scientific">Apodemus speciosus</name>
    <name type="common">Large Japanese field mouse</name>
    <dbReference type="NCBI Taxonomy" id="105296"/>
    <lineage>
        <taxon>Eukaryota</taxon>
        <taxon>Metazoa</taxon>
        <taxon>Chordata</taxon>
        <taxon>Craniata</taxon>
        <taxon>Vertebrata</taxon>
        <taxon>Euteleostomi</taxon>
        <taxon>Mammalia</taxon>
        <taxon>Eutheria</taxon>
        <taxon>Euarchontoglires</taxon>
        <taxon>Glires</taxon>
        <taxon>Rodentia</taxon>
        <taxon>Myomorpha</taxon>
        <taxon>Muroidea</taxon>
        <taxon>Muridae</taxon>
        <taxon>Murinae</taxon>
        <taxon>Apodemus</taxon>
    </lineage>
</organism>
<comment type="caution">
    <text evidence="2">The sequence shown here is derived from an EMBL/GenBank/DDBJ whole genome shotgun (WGS) entry which is preliminary data.</text>
</comment>
<reference evidence="2 3" key="1">
    <citation type="submission" date="2024-08" db="EMBL/GenBank/DDBJ databases">
        <title>The draft genome of Apodemus speciosus.</title>
        <authorList>
            <person name="Nabeshima K."/>
            <person name="Suzuki S."/>
            <person name="Onuma M."/>
        </authorList>
    </citation>
    <scope>NUCLEOTIDE SEQUENCE [LARGE SCALE GENOMIC DNA]</scope>
    <source>
        <strain evidence="2">IB14-021</strain>
    </source>
</reference>
<accession>A0ABQ0EV43</accession>
<evidence type="ECO:0000256" key="1">
    <source>
        <dbReference type="SAM" id="MobiDB-lite"/>
    </source>
</evidence>
<gene>
    <name evidence="2" type="ORF">APTSU1_000588100</name>
</gene>
<sequence>MGPKRYSKFQESRGSKTMGNTSIKFEKQPGPDDDEATEKELEHPPRMYDITAQSKFVLKNLRHYTVHPNMSSYSEKSKLRGDCPFPTHTCRAKYYEPLKPSKLQRFLTQKKKKNSFMVKVTEYDQDMTLLLLTNNPPPCSISQEEKVGAPIYFPPEFQLKGYKTIGSLDRKIPNGMLEPGGQSDWMAFRSLKAFDYVTFRNGETLYRRKPNKNDFLPTMSQKKKLRPELKPIFPMKRIGDPTFKGQQWFRPWLSWNLGCGLRDTPTSASQLLGLKKHVSMKSEGETPTSQVLWEPLTFSKLLEEKPTRSVPGESFFRHGRAQQWVVKNAAVIK</sequence>
<name>A0ABQ0EV43_APOSI</name>
<dbReference type="PANTHER" id="PTHR37352">
    <property type="entry name" value="TESTIS-SPECIFIC GENE 13 PROTEIN"/>
    <property type="match status" value="1"/>
</dbReference>
<evidence type="ECO:0000313" key="2">
    <source>
        <dbReference type="EMBL" id="GAB1290651.1"/>
    </source>
</evidence>